<sequence length="71" mass="7896">MPARRRRTGLREVRFRRPRRPGDALTGTDAIDDVRLDDRGRGLVPATVRLVDGAGDGVLDRGVESCVRRRG</sequence>
<dbReference type="EMBL" id="CCSD01000112">
    <property type="protein sequence ID" value="CDZ92597.1"/>
    <property type="molecule type" value="Genomic_DNA"/>
</dbReference>
<dbReference type="InterPro" id="IPR029069">
    <property type="entry name" value="HotDog_dom_sf"/>
</dbReference>
<protein>
    <submittedName>
        <fullName evidence="1">Uncharacterized protein</fullName>
    </submittedName>
</protein>
<reference evidence="1 2" key="1">
    <citation type="journal article" date="2014" name="Genome Announc.">
        <title>Draft Genome Sequence of Propane- and Butane-Oxidizing Actinobacterium Rhodococcus ruber IEGM 231.</title>
        <authorList>
            <person name="Ivshina I.B."/>
            <person name="Kuyukina M.S."/>
            <person name="Krivoruchko A.V."/>
            <person name="Barbe V."/>
            <person name="Fischer C."/>
        </authorList>
    </citation>
    <scope>NUCLEOTIDE SEQUENCE [LARGE SCALE GENOMIC DNA]</scope>
</reference>
<dbReference type="AlphaFoldDB" id="A0A098BWK3"/>
<organism evidence="1 2">
    <name type="scientific">Rhodococcus ruber</name>
    <dbReference type="NCBI Taxonomy" id="1830"/>
    <lineage>
        <taxon>Bacteria</taxon>
        <taxon>Bacillati</taxon>
        <taxon>Actinomycetota</taxon>
        <taxon>Actinomycetes</taxon>
        <taxon>Mycobacteriales</taxon>
        <taxon>Nocardiaceae</taxon>
        <taxon>Rhodococcus</taxon>
    </lineage>
</organism>
<dbReference type="Gene3D" id="3.10.129.10">
    <property type="entry name" value="Hotdog Thioesterase"/>
    <property type="match status" value="1"/>
</dbReference>
<dbReference type="SUPFAM" id="SSF54637">
    <property type="entry name" value="Thioesterase/thiol ester dehydrase-isomerase"/>
    <property type="match status" value="1"/>
</dbReference>
<dbReference type="RefSeq" id="WP_230831792.1">
    <property type="nucleotide sequence ID" value="NZ_JAJNCM010000028.1"/>
</dbReference>
<accession>A0A098BWK3</accession>
<dbReference type="Proteomes" id="UP000042997">
    <property type="component" value="Unassembled WGS sequence"/>
</dbReference>
<evidence type="ECO:0000313" key="1">
    <source>
        <dbReference type="EMBL" id="CDZ92597.1"/>
    </source>
</evidence>
<evidence type="ECO:0000313" key="2">
    <source>
        <dbReference type="Proteomes" id="UP000042997"/>
    </source>
</evidence>
<name>A0A098BWK3_9NOCA</name>
<proteinExistence type="predicted"/>
<gene>
    <name evidence="1" type="ORF">RHRU231_960126</name>
</gene>